<keyword evidence="2" id="KW-0489">Methyltransferase</keyword>
<evidence type="ECO:0000256" key="1">
    <source>
        <dbReference type="ARBA" id="ARBA00022553"/>
    </source>
</evidence>
<dbReference type="OrthoDB" id="276151at2759"/>
<evidence type="ECO:0000256" key="5">
    <source>
        <dbReference type="SAM" id="MobiDB-lite"/>
    </source>
</evidence>
<dbReference type="PROSITE" id="PS51585">
    <property type="entry name" value="SAM_MT_TPMT"/>
    <property type="match status" value="1"/>
</dbReference>
<evidence type="ECO:0000256" key="2">
    <source>
        <dbReference type="ARBA" id="ARBA00022603"/>
    </source>
</evidence>
<accession>A0A8S0WPE5</accession>
<dbReference type="EMBL" id="CACVBS010000035">
    <property type="protein sequence ID" value="CAA7262092.1"/>
    <property type="molecule type" value="Genomic_DNA"/>
</dbReference>
<evidence type="ECO:0000313" key="7">
    <source>
        <dbReference type="Proteomes" id="UP000467700"/>
    </source>
</evidence>
<organism evidence="6 7">
    <name type="scientific">Cyclocybe aegerita</name>
    <name type="common">Black poplar mushroom</name>
    <name type="synonym">Agrocybe aegerita</name>
    <dbReference type="NCBI Taxonomy" id="1973307"/>
    <lineage>
        <taxon>Eukaryota</taxon>
        <taxon>Fungi</taxon>
        <taxon>Dikarya</taxon>
        <taxon>Basidiomycota</taxon>
        <taxon>Agaricomycotina</taxon>
        <taxon>Agaricomycetes</taxon>
        <taxon>Agaricomycetidae</taxon>
        <taxon>Agaricales</taxon>
        <taxon>Agaricineae</taxon>
        <taxon>Bolbitiaceae</taxon>
        <taxon>Cyclocybe</taxon>
    </lineage>
</organism>
<keyword evidence="7" id="KW-1185">Reference proteome</keyword>
<dbReference type="PANTHER" id="PTHR32183:SF11">
    <property type="entry name" value="THIOL METHYLTRANSFERASE 2-RELATED"/>
    <property type="match status" value="1"/>
</dbReference>
<dbReference type="Pfam" id="PF05724">
    <property type="entry name" value="TPMT"/>
    <property type="match status" value="1"/>
</dbReference>
<protein>
    <recommendedName>
        <fullName evidence="8">Thiol methyltransferase 1</fullName>
    </recommendedName>
</protein>
<dbReference type="InterPro" id="IPR008854">
    <property type="entry name" value="TPMT"/>
</dbReference>
<keyword evidence="3" id="KW-0808">Transferase</keyword>
<evidence type="ECO:0008006" key="8">
    <source>
        <dbReference type="Google" id="ProtNLM"/>
    </source>
</evidence>
<comment type="caution">
    <text evidence="6">The sequence shown here is derived from an EMBL/GenBank/DDBJ whole genome shotgun (WGS) entry which is preliminary data.</text>
</comment>
<dbReference type="PANTHER" id="PTHR32183">
    <property type="match status" value="1"/>
</dbReference>
<keyword evidence="4" id="KW-0949">S-adenosyl-L-methionine</keyword>
<evidence type="ECO:0000256" key="3">
    <source>
        <dbReference type="ARBA" id="ARBA00022679"/>
    </source>
</evidence>
<evidence type="ECO:0000256" key="4">
    <source>
        <dbReference type="ARBA" id="ARBA00022691"/>
    </source>
</evidence>
<feature type="region of interest" description="Disordered" evidence="5">
    <location>
        <begin position="1"/>
        <end position="21"/>
    </location>
</feature>
<dbReference type="SUPFAM" id="SSF53335">
    <property type="entry name" value="S-adenosyl-L-methionine-dependent methyltransferases"/>
    <property type="match status" value="1"/>
</dbReference>
<dbReference type="CDD" id="cd02440">
    <property type="entry name" value="AdoMet_MTases"/>
    <property type="match status" value="1"/>
</dbReference>
<sequence length="231" mass="25799">MSSNAPHAAQDPVQQTPRDIVTPDDLSTWELAWTKGVTPWDAGDVQPSLREALGSSALKIPSTGRALVPGCGSGYDLPYIASVTGLDTLGLEVSETAVKRASEEIEKFKGKTQKPSSLKASIELHDFFQFTPPQGEEFELVYDHTFFCAIPAFMRNDWGKKMAEFVKPDGYLITICYPMLPYTETGPPYYLRPEHYDTPLGSNFVKILDKVPEKSSESHEGKERLIIWRRV</sequence>
<dbReference type="InterPro" id="IPR029063">
    <property type="entry name" value="SAM-dependent_MTases_sf"/>
</dbReference>
<reference evidence="6 7" key="1">
    <citation type="submission" date="2020-01" db="EMBL/GenBank/DDBJ databases">
        <authorList>
            <person name="Gupta K D."/>
        </authorList>
    </citation>
    <scope>NUCLEOTIDE SEQUENCE [LARGE SCALE GENOMIC DNA]</scope>
</reference>
<dbReference type="GO" id="GO:0008757">
    <property type="term" value="F:S-adenosylmethionine-dependent methyltransferase activity"/>
    <property type="evidence" value="ECO:0007669"/>
    <property type="project" value="InterPro"/>
</dbReference>
<evidence type="ECO:0000313" key="6">
    <source>
        <dbReference type="EMBL" id="CAA7262092.1"/>
    </source>
</evidence>
<name>A0A8S0WPE5_CYCAE</name>
<gene>
    <name evidence="6" type="ORF">AAE3_LOCUS4139</name>
</gene>
<dbReference type="GO" id="GO:0032259">
    <property type="term" value="P:methylation"/>
    <property type="evidence" value="ECO:0007669"/>
    <property type="project" value="UniProtKB-KW"/>
</dbReference>
<proteinExistence type="predicted"/>
<dbReference type="Gene3D" id="3.40.50.150">
    <property type="entry name" value="Vaccinia Virus protein VP39"/>
    <property type="match status" value="1"/>
</dbReference>
<keyword evidence="1" id="KW-0597">Phosphoprotein</keyword>
<dbReference type="AlphaFoldDB" id="A0A8S0WPE5"/>
<dbReference type="Proteomes" id="UP000467700">
    <property type="component" value="Unassembled WGS sequence"/>
</dbReference>